<dbReference type="GO" id="GO:0005886">
    <property type="term" value="C:plasma membrane"/>
    <property type="evidence" value="ECO:0007669"/>
    <property type="project" value="UniProtKB-SubCell"/>
</dbReference>
<dbReference type="InterPro" id="IPR050833">
    <property type="entry name" value="Poly_Biosynth_Transport"/>
</dbReference>
<evidence type="ECO:0000256" key="6">
    <source>
        <dbReference type="SAM" id="Phobius"/>
    </source>
</evidence>
<sequence length="227" mass="24465">LSLKWRKTGRVFPGIWHFLLMSNLISSGPMLVTHVTTLFIGAQLGSAQVAVLQLARQIASGISTPARLLGPLLLPDYSLLSGRGDWTGLRDLLVKQIRITAITVLGGGVVLFAVLPLLVQQLFGAELLAHIWLFRLLLLTALINTLGFSLSHAMFSANKGGTALLIQLSAMAVYFTVLFGGLWVIGLNAVGFAAIGFAIVSRGLSLLIGRRLLKKRIKRSRATDIQS</sequence>
<feature type="transmembrane region" description="Helical" evidence="6">
    <location>
        <begin position="99"/>
        <end position="119"/>
    </location>
</feature>
<reference evidence="7" key="1">
    <citation type="submission" date="2018-06" db="EMBL/GenBank/DDBJ databases">
        <authorList>
            <person name="Zhirakovskaya E."/>
        </authorList>
    </citation>
    <scope>NUCLEOTIDE SEQUENCE</scope>
</reference>
<dbReference type="EMBL" id="UOEG01000231">
    <property type="protein sequence ID" value="VAW01768.1"/>
    <property type="molecule type" value="Genomic_DNA"/>
</dbReference>
<evidence type="ECO:0000256" key="5">
    <source>
        <dbReference type="ARBA" id="ARBA00023136"/>
    </source>
</evidence>
<feature type="non-terminal residue" evidence="7">
    <location>
        <position position="1"/>
    </location>
</feature>
<evidence type="ECO:0008006" key="8">
    <source>
        <dbReference type="Google" id="ProtNLM"/>
    </source>
</evidence>
<evidence type="ECO:0000256" key="2">
    <source>
        <dbReference type="ARBA" id="ARBA00022475"/>
    </source>
</evidence>
<keyword evidence="5 6" id="KW-0472">Membrane</keyword>
<evidence type="ECO:0000256" key="4">
    <source>
        <dbReference type="ARBA" id="ARBA00022989"/>
    </source>
</evidence>
<name>A0A3B0S9M8_9ZZZZ</name>
<feature type="transmembrane region" description="Helical" evidence="6">
    <location>
        <begin position="131"/>
        <end position="150"/>
    </location>
</feature>
<accession>A0A3B0S9M8</accession>
<feature type="transmembrane region" description="Helical" evidence="6">
    <location>
        <begin position="162"/>
        <end position="183"/>
    </location>
</feature>
<protein>
    <recommendedName>
        <fullName evidence="8">Polysaccharide biosynthesis protein C-terminal domain-containing protein</fullName>
    </recommendedName>
</protein>
<keyword evidence="2" id="KW-1003">Cell membrane</keyword>
<dbReference type="PANTHER" id="PTHR30250:SF26">
    <property type="entry name" value="PSMA PROTEIN"/>
    <property type="match status" value="1"/>
</dbReference>
<gene>
    <name evidence="7" type="ORF">MNBD_ALPHA07-550</name>
</gene>
<proteinExistence type="predicted"/>
<evidence type="ECO:0000256" key="1">
    <source>
        <dbReference type="ARBA" id="ARBA00004651"/>
    </source>
</evidence>
<feature type="transmembrane region" description="Helical" evidence="6">
    <location>
        <begin position="189"/>
        <end position="209"/>
    </location>
</feature>
<organism evidence="7">
    <name type="scientific">hydrothermal vent metagenome</name>
    <dbReference type="NCBI Taxonomy" id="652676"/>
    <lineage>
        <taxon>unclassified sequences</taxon>
        <taxon>metagenomes</taxon>
        <taxon>ecological metagenomes</taxon>
    </lineage>
</organism>
<comment type="subcellular location">
    <subcellularLocation>
        <location evidence="1">Cell membrane</location>
        <topology evidence="1">Multi-pass membrane protein</topology>
    </subcellularLocation>
</comment>
<dbReference type="PANTHER" id="PTHR30250">
    <property type="entry name" value="PST FAMILY PREDICTED COLANIC ACID TRANSPORTER"/>
    <property type="match status" value="1"/>
</dbReference>
<keyword evidence="4 6" id="KW-1133">Transmembrane helix</keyword>
<evidence type="ECO:0000313" key="7">
    <source>
        <dbReference type="EMBL" id="VAW01768.1"/>
    </source>
</evidence>
<evidence type="ECO:0000256" key="3">
    <source>
        <dbReference type="ARBA" id="ARBA00022692"/>
    </source>
</evidence>
<keyword evidence="3 6" id="KW-0812">Transmembrane</keyword>
<dbReference type="AlphaFoldDB" id="A0A3B0S9M8"/>